<name>A0A6C0HJ65_9ZZZZ</name>
<evidence type="ECO:0008006" key="2">
    <source>
        <dbReference type="Google" id="ProtNLM"/>
    </source>
</evidence>
<sequence>MRLSSYLFSSSCRNADKAIIEQLKSIQNKEEMKCFSFKGQTHVGLPTNVYDGDTLSIIFIYNGNRVKYRCRCLGYDSPEMKPPLSNPNRENEKNMALQAKTRFIELLNKSPEGIIKFECFDFDKYGRLLVKLWNQVDEKSINDIMLEECHGKKYDGGKKDSW</sequence>
<proteinExistence type="predicted"/>
<accession>A0A6C0HJ65</accession>
<protein>
    <recommendedName>
        <fullName evidence="2">TNase-like domain-containing protein</fullName>
    </recommendedName>
</protein>
<dbReference type="SUPFAM" id="SSF50199">
    <property type="entry name" value="Staphylococcal nuclease"/>
    <property type="match status" value="1"/>
</dbReference>
<dbReference type="AlphaFoldDB" id="A0A6C0HJ65"/>
<dbReference type="InterPro" id="IPR035437">
    <property type="entry name" value="SNase_OB-fold_sf"/>
</dbReference>
<dbReference type="Gene3D" id="2.40.50.90">
    <property type="match status" value="1"/>
</dbReference>
<evidence type="ECO:0000313" key="1">
    <source>
        <dbReference type="EMBL" id="QHT80539.1"/>
    </source>
</evidence>
<dbReference type="EMBL" id="MN739971">
    <property type="protein sequence ID" value="QHT80539.1"/>
    <property type="molecule type" value="Genomic_DNA"/>
</dbReference>
<reference evidence="1" key="1">
    <citation type="journal article" date="2020" name="Nature">
        <title>Giant virus diversity and host interactions through global metagenomics.</title>
        <authorList>
            <person name="Schulz F."/>
            <person name="Roux S."/>
            <person name="Paez-Espino D."/>
            <person name="Jungbluth S."/>
            <person name="Walsh D.A."/>
            <person name="Denef V.J."/>
            <person name="McMahon K.D."/>
            <person name="Konstantinidis K.T."/>
            <person name="Eloe-Fadrosh E.A."/>
            <person name="Kyrpides N.C."/>
            <person name="Woyke T."/>
        </authorList>
    </citation>
    <scope>NUCLEOTIDE SEQUENCE</scope>
    <source>
        <strain evidence="1">GVMAG-M-3300023184-120</strain>
    </source>
</reference>
<organism evidence="1">
    <name type="scientific">viral metagenome</name>
    <dbReference type="NCBI Taxonomy" id="1070528"/>
    <lineage>
        <taxon>unclassified sequences</taxon>
        <taxon>metagenomes</taxon>
        <taxon>organismal metagenomes</taxon>
    </lineage>
</organism>